<dbReference type="KEGG" id="pnd:Pla175_07110"/>
<dbReference type="OrthoDB" id="242980at2"/>
<feature type="transmembrane region" description="Helical" evidence="6">
    <location>
        <begin position="51"/>
        <end position="71"/>
    </location>
</feature>
<accession>A0A518D791</accession>
<reference evidence="7 8" key="1">
    <citation type="submission" date="2019-02" db="EMBL/GenBank/DDBJ databases">
        <title>Deep-cultivation of Planctomycetes and their phenomic and genomic characterization uncovers novel biology.</title>
        <authorList>
            <person name="Wiegand S."/>
            <person name="Jogler M."/>
            <person name="Boedeker C."/>
            <person name="Pinto D."/>
            <person name="Vollmers J."/>
            <person name="Rivas-Marin E."/>
            <person name="Kohn T."/>
            <person name="Peeters S.H."/>
            <person name="Heuer A."/>
            <person name="Rast P."/>
            <person name="Oberbeckmann S."/>
            <person name="Bunk B."/>
            <person name="Jeske O."/>
            <person name="Meyerdierks A."/>
            <person name="Storesund J.E."/>
            <person name="Kallscheuer N."/>
            <person name="Luecker S."/>
            <person name="Lage O.M."/>
            <person name="Pohl T."/>
            <person name="Merkel B.J."/>
            <person name="Hornburger P."/>
            <person name="Mueller R.-W."/>
            <person name="Bruemmer F."/>
            <person name="Labrenz M."/>
            <person name="Spormann A.M."/>
            <person name="Op den Camp H."/>
            <person name="Overmann J."/>
            <person name="Amann R."/>
            <person name="Jetten M.S.M."/>
            <person name="Mascher T."/>
            <person name="Medema M.H."/>
            <person name="Devos D.P."/>
            <person name="Kaster A.-K."/>
            <person name="Ovreas L."/>
            <person name="Rohde M."/>
            <person name="Galperin M.Y."/>
            <person name="Jogler C."/>
        </authorList>
    </citation>
    <scope>NUCLEOTIDE SEQUENCE [LARGE SCALE GENOMIC DNA]</scope>
    <source>
        <strain evidence="7 8">Pla175</strain>
    </source>
</reference>
<evidence type="ECO:0000313" key="7">
    <source>
        <dbReference type="EMBL" id="QDU87352.1"/>
    </source>
</evidence>
<evidence type="ECO:0000256" key="2">
    <source>
        <dbReference type="ARBA" id="ARBA00022475"/>
    </source>
</evidence>
<dbReference type="InterPro" id="IPR000537">
    <property type="entry name" value="UbiA_prenyltransferase"/>
</dbReference>
<evidence type="ECO:0000256" key="5">
    <source>
        <dbReference type="ARBA" id="ARBA00023136"/>
    </source>
</evidence>
<feature type="transmembrane region" description="Helical" evidence="6">
    <location>
        <begin position="150"/>
        <end position="169"/>
    </location>
</feature>
<dbReference type="EMBL" id="CP036291">
    <property type="protein sequence ID" value="QDU87352.1"/>
    <property type="molecule type" value="Genomic_DNA"/>
</dbReference>
<dbReference type="Proteomes" id="UP000317429">
    <property type="component" value="Chromosome"/>
</dbReference>
<keyword evidence="8" id="KW-1185">Reference proteome</keyword>
<evidence type="ECO:0000256" key="4">
    <source>
        <dbReference type="ARBA" id="ARBA00022989"/>
    </source>
</evidence>
<evidence type="ECO:0000256" key="1">
    <source>
        <dbReference type="ARBA" id="ARBA00004141"/>
    </source>
</evidence>
<evidence type="ECO:0000256" key="6">
    <source>
        <dbReference type="SAM" id="Phobius"/>
    </source>
</evidence>
<proteinExistence type="predicted"/>
<comment type="subcellular location">
    <subcellularLocation>
        <location evidence="1">Membrane</location>
        <topology evidence="1">Multi-pass membrane protein</topology>
    </subcellularLocation>
</comment>
<feature type="transmembrane region" description="Helical" evidence="6">
    <location>
        <begin position="221"/>
        <end position="238"/>
    </location>
</feature>
<keyword evidence="4 6" id="KW-1133">Transmembrane helix</keyword>
<dbReference type="GO" id="GO:0016765">
    <property type="term" value="F:transferase activity, transferring alkyl or aryl (other than methyl) groups"/>
    <property type="evidence" value="ECO:0007669"/>
    <property type="project" value="InterPro"/>
</dbReference>
<organism evidence="7 8">
    <name type="scientific">Pirellulimonas nuda</name>
    <dbReference type="NCBI Taxonomy" id="2528009"/>
    <lineage>
        <taxon>Bacteria</taxon>
        <taxon>Pseudomonadati</taxon>
        <taxon>Planctomycetota</taxon>
        <taxon>Planctomycetia</taxon>
        <taxon>Pirellulales</taxon>
        <taxon>Lacipirellulaceae</taxon>
        <taxon>Pirellulimonas</taxon>
    </lineage>
</organism>
<name>A0A518D791_9BACT</name>
<evidence type="ECO:0000256" key="3">
    <source>
        <dbReference type="ARBA" id="ARBA00022692"/>
    </source>
</evidence>
<feature type="transmembrane region" description="Helical" evidence="6">
    <location>
        <begin position="175"/>
        <end position="193"/>
    </location>
</feature>
<feature type="transmembrane region" description="Helical" evidence="6">
    <location>
        <begin position="244"/>
        <end position="261"/>
    </location>
</feature>
<feature type="transmembrane region" description="Helical" evidence="6">
    <location>
        <begin position="273"/>
        <end position="290"/>
    </location>
</feature>
<keyword evidence="5 6" id="KW-0472">Membrane</keyword>
<dbReference type="Gene3D" id="1.10.357.140">
    <property type="entry name" value="UbiA prenyltransferase"/>
    <property type="match status" value="1"/>
</dbReference>
<dbReference type="GO" id="GO:0016020">
    <property type="term" value="C:membrane"/>
    <property type="evidence" value="ECO:0007669"/>
    <property type="project" value="UniProtKB-SubCell"/>
</dbReference>
<sequence>MTDPLPSHDPPRLSLRRELWNTLLVARPGLWATQLWFYLLPLGGRRVLDEWTFWLGAVYVMFPLAYLLYGWNDLADHQTDRLNPRKGNLLFGARLPRRELRKLPLRIAAVQAPFWALMLLAVGPKFLLWVAVCLAVNAAYNTLGLKGLPVLDVLNQAGYLLVFVLSSWLNDAPQLGWPALVFGALFAMHAHLLNEITDIEPDRLAGRRTTAVAIGVRRTKLVVAALLAAEAAIMTAWFDSRLVAGFLAAAAAGFFADFLFRGERVLSDRALKWVLIAWNVVAVASMHWVWREALFVSG</sequence>
<dbReference type="AlphaFoldDB" id="A0A518D791"/>
<keyword evidence="7" id="KW-0808">Transferase</keyword>
<protein>
    <submittedName>
        <fullName evidence="7">Prenyltransferase</fullName>
    </submittedName>
</protein>
<dbReference type="InterPro" id="IPR044878">
    <property type="entry name" value="UbiA_sf"/>
</dbReference>
<dbReference type="Pfam" id="PF01040">
    <property type="entry name" value="UbiA"/>
    <property type="match status" value="1"/>
</dbReference>
<feature type="transmembrane region" description="Helical" evidence="6">
    <location>
        <begin position="20"/>
        <end position="39"/>
    </location>
</feature>
<keyword evidence="2" id="KW-1003">Cell membrane</keyword>
<keyword evidence="3 6" id="KW-0812">Transmembrane</keyword>
<gene>
    <name evidence="7" type="ORF">Pla175_07110</name>
</gene>
<dbReference type="RefSeq" id="WP_145281320.1">
    <property type="nucleotide sequence ID" value="NZ_CP036291.1"/>
</dbReference>
<evidence type="ECO:0000313" key="8">
    <source>
        <dbReference type="Proteomes" id="UP000317429"/>
    </source>
</evidence>